<keyword evidence="2" id="KW-1185">Reference proteome</keyword>
<gene>
    <name evidence="1" type="ORF">JKILLFL_G1047</name>
</gene>
<reference evidence="1 2" key="1">
    <citation type="submission" date="2020-10" db="EMBL/GenBank/DDBJ databases">
        <authorList>
            <person name="Sedaghatjoo S."/>
        </authorList>
    </citation>
    <scope>NUCLEOTIDE SEQUENCE [LARGE SCALE GENOMIC DNA]</scope>
    <source>
        <strain evidence="1 2">LLFL</strain>
    </source>
</reference>
<proteinExistence type="predicted"/>
<dbReference type="EMBL" id="CAJHJF010007495">
    <property type="protein sequence ID" value="CAD6963398.1"/>
    <property type="molecule type" value="Genomic_DNA"/>
</dbReference>
<name>A0A9N8M7J5_9BASI</name>
<evidence type="ECO:0000313" key="2">
    <source>
        <dbReference type="Proteomes" id="UP000836404"/>
    </source>
</evidence>
<protein>
    <submittedName>
        <fullName evidence="1">Uncharacterized protein</fullName>
    </submittedName>
</protein>
<accession>A0A9N8M7J5</accession>
<comment type="caution">
    <text evidence="1">The sequence shown here is derived from an EMBL/GenBank/DDBJ whole genome shotgun (WGS) entry which is preliminary data.</text>
</comment>
<dbReference type="AlphaFoldDB" id="A0A9N8M7J5"/>
<sequence>MSPDSLRLPPPSGCDGLQLSDQLTRLARLRRYDDALDIFVRNVLTQLRSLPITGSRASTDQLSSTADGLDPTRIQSTIPAGFEYSLVVTFILLVAIDRISHCHFPTSENDEAVGIDPAQVGEEFQIIDADKRRQERPLAPHAMRDVLARFDEEDVAAGLEELLADQASHEHTNVKRHQQLMLIDLKIELDHFYDAYKQLNGRGFFGQVRSTPPDILDYASVPDLRHRLESFLSFKRQRAMGGAGKGKVTRGTLMTWTWSTLALVRKHVVAGASAGEASVRLKTVLRHTGDGTQGVYRGLLNHAAYLVEYYRLPIRAAETTYWTRLEVEMVLGHPLDSIFAARLSAEGEVILQRVILLQLIFCTGLRIGSLISSEIPSGDFNPDPPLRQEISSLNSQAKAGYQLSHAVLAEPAIESFHQKENVILSPIWSLVALLVRRGSLKKAGAAKPLVSIDDFFASKAARFIGVGEAPVFRMSTSTSDAMTNAPLYVTAADNALARHARDLGLKDSGWHKIRRDFAAHISAAG</sequence>
<dbReference type="Proteomes" id="UP000836404">
    <property type="component" value="Unassembled WGS sequence"/>
</dbReference>
<organism evidence="1 2">
    <name type="scientific">Tilletia laevis</name>
    <dbReference type="NCBI Taxonomy" id="157183"/>
    <lineage>
        <taxon>Eukaryota</taxon>
        <taxon>Fungi</taxon>
        <taxon>Dikarya</taxon>
        <taxon>Basidiomycota</taxon>
        <taxon>Ustilaginomycotina</taxon>
        <taxon>Exobasidiomycetes</taxon>
        <taxon>Tilletiales</taxon>
        <taxon>Tilletiaceae</taxon>
        <taxon>Tilletia</taxon>
    </lineage>
</organism>
<evidence type="ECO:0000313" key="1">
    <source>
        <dbReference type="EMBL" id="CAD6963398.1"/>
    </source>
</evidence>